<evidence type="ECO:0000313" key="4">
    <source>
        <dbReference type="Proteomes" id="UP000654482"/>
    </source>
</evidence>
<dbReference type="RefSeq" id="WP_194029612.1">
    <property type="nucleotide sequence ID" value="NZ_JADEWZ010000015.1"/>
</dbReference>
<reference evidence="3" key="1">
    <citation type="submission" date="2020-10" db="EMBL/GenBank/DDBJ databases">
        <authorList>
            <person name="Castelo-Branco R."/>
            <person name="Eusebio N."/>
            <person name="Adriana R."/>
            <person name="Vieira A."/>
            <person name="Brugerolle De Fraissinette N."/>
            <person name="Rezende De Castro R."/>
            <person name="Schneider M.P."/>
            <person name="Vasconcelos V."/>
            <person name="Leao P.N."/>
        </authorList>
    </citation>
    <scope>NUCLEOTIDE SEQUENCE</scope>
    <source>
        <strain evidence="3">LEGE 07157</strain>
    </source>
</reference>
<accession>A0A8J7JAW5</accession>
<evidence type="ECO:0000259" key="2">
    <source>
        <dbReference type="Pfam" id="PF09925"/>
    </source>
</evidence>
<feature type="domain" description="DUF2157" evidence="2">
    <location>
        <begin position="15"/>
        <end position="162"/>
    </location>
</feature>
<protein>
    <submittedName>
        <fullName evidence="3">DUF2157 domain-containing protein</fullName>
    </submittedName>
</protein>
<comment type="caution">
    <text evidence="3">The sequence shown here is derived from an EMBL/GenBank/DDBJ whole genome shotgun (WGS) entry which is preliminary data.</text>
</comment>
<dbReference type="AlphaFoldDB" id="A0A8J7JAW5"/>
<feature type="transmembrane region" description="Helical" evidence="1">
    <location>
        <begin position="81"/>
        <end position="99"/>
    </location>
</feature>
<feature type="transmembrane region" description="Helical" evidence="1">
    <location>
        <begin position="352"/>
        <end position="374"/>
    </location>
</feature>
<feature type="transmembrane region" description="Helical" evidence="1">
    <location>
        <begin position="287"/>
        <end position="306"/>
    </location>
</feature>
<feature type="transmembrane region" description="Helical" evidence="1">
    <location>
        <begin position="111"/>
        <end position="133"/>
    </location>
</feature>
<dbReference type="Proteomes" id="UP000654482">
    <property type="component" value="Unassembled WGS sequence"/>
</dbReference>
<dbReference type="InterPro" id="IPR018677">
    <property type="entry name" value="DUF2157"/>
</dbReference>
<proteinExistence type="predicted"/>
<keyword evidence="1" id="KW-0472">Membrane</keyword>
<dbReference type="Pfam" id="PF09925">
    <property type="entry name" value="DUF2157"/>
    <property type="match status" value="1"/>
</dbReference>
<feature type="transmembrane region" description="Helical" evidence="1">
    <location>
        <begin position="218"/>
        <end position="241"/>
    </location>
</feature>
<name>A0A8J7JAW5_9CYAN</name>
<feature type="transmembrane region" description="Helical" evidence="1">
    <location>
        <begin position="48"/>
        <end position="75"/>
    </location>
</feature>
<feature type="transmembrane region" description="Helical" evidence="1">
    <location>
        <begin position="380"/>
        <end position="398"/>
    </location>
</feature>
<keyword evidence="1" id="KW-1133">Transmembrane helix</keyword>
<evidence type="ECO:0000256" key="1">
    <source>
        <dbReference type="SAM" id="Phobius"/>
    </source>
</evidence>
<feature type="transmembrane region" description="Helical" evidence="1">
    <location>
        <begin position="247"/>
        <end position="266"/>
    </location>
</feature>
<feature type="transmembrane region" description="Helical" evidence="1">
    <location>
        <begin position="321"/>
        <end position="340"/>
    </location>
</feature>
<organism evidence="3 4">
    <name type="scientific">Lusitaniella coriacea LEGE 07157</name>
    <dbReference type="NCBI Taxonomy" id="945747"/>
    <lineage>
        <taxon>Bacteria</taxon>
        <taxon>Bacillati</taxon>
        <taxon>Cyanobacteriota</taxon>
        <taxon>Cyanophyceae</taxon>
        <taxon>Spirulinales</taxon>
        <taxon>Lusitaniellaceae</taxon>
        <taxon>Lusitaniella</taxon>
    </lineage>
</organism>
<feature type="transmembrane region" description="Helical" evidence="1">
    <location>
        <begin position="162"/>
        <end position="181"/>
    </location>
</feature>
<gene>
    <name evidence="3" type="ORF">IQ249_11480</name>
</gene>
<feature type="transmembrane region" description="Helical" evidence="1">
    <location>
        <begin position="433"/>
        <end position="454"/>
    </location>
</feature>
<keyword evidence="4" id="KW-1185">Reference proteome</keyword>
<feature type="transmembrane region" description="Helical" evidence="1">
    <location>
        <begin position="193"/>
        <end position="211"/>
    </location>
</feature>
<feature type="transmembrane region" description="Helical" evidence="1">
    <location>
        <begin position="139"/>
        <end position="155"/>
    </location>
</feature>
<sequence length="464" mass="52241">MVSEKFRHQLRQEVEQWQTEGLIDSLLYDRLAQRYQFNTLESAARNHFILILLGLGSILLGLAVITFVAANWQIWTKEVKVVLLLSLFMGINAAGFYLWRRPTERWQSRAGQSLLLLGSLVLGANLALMSQLFHLSGPAYELYLVWGIGVLAMAYSLRLTLLAVLAVILVALGYCSGFPNLYYSVDLSQLQPLLHHMPLFASIAFIPLAYWCRSRWLFGMSAILVVASLEANLLFVTFSLFDLSSGMAEIVAALSCTLPPALLWAYRDSIWERSPEATPRFDPIAKGIALTFLCLLFYILSFEWLWRNLPSPGFGEIPAEALPILLDALILGGFALYSWWKLGYQRSSIWRIDLMTTVVGAMILIAGSVVWLHWRIEPLGAIAIFVFNALLFLLEVGLIREALGTAKRGGFWLGVLLMVLHLMSRMLEYDTGLLFKAIVLFFCGVCVIAAGLWFERYVRVLART</sequence>
<keyword evidence="1" id="KW-0812">Transmembrane</keyword>
<feature type="transmembrane region" description="Helical" evidence="1">
    <location>
        <begin position="410"/>
        <end position="427"/>
    </location>
</feature>
<dbReference type="EMBL" id="JADEWZ010000015">
    <property type="protein sequence ID" value="MBE9116520.1"/>
    <property type="molecule type" value="Genomic_DNA"/>
</dbReference>
<evidence type="ECO:0000313" key="3">
    <source>
        <dbReference type="EMBL" id="MBE9116520.1"/>
    </source>
</evidence>